<dbReference type="RefSeq" id="XP_067816145.1">
    <property type="nucleotide sequence ID" value="XM_067967661.1"/>
</dbReference>
<comment type="caution">
    <text evidence="1">The sequence shown here is derived from an EMBL/GenBank/DDBJ whole genome shotgun (WGS) entry which is preliminary data.</text>
</comment>
<dbReference type="KEGG" id="blac:94353332"/>
<dbReference type="Proteomes" id="UP000294530">
    <property type="component" value="Unassembled WGS sequence"/>
</dbReference>
<name>A0A976ICH2_BRELC</name>
<evidence type="ECO:0000313" key="1">
    <source>
        <dbReference type="EMBL" id="TDH66646.1"/>
    </source>
</evidence>
<dbReference type="OrthoDB" id="154013at2759"/>
<keyword evidence="2" id="KW-1185">Reference proteome</keyword>
<accession>A0A976ICH2</accession>
<dbReference type="GeneID" id="94353332"/>
<proteinExistence type="predicted"/>
<dbReference type="AlphaFoldDB" id="A0A976ICH2"/>
<organism evidence="1 2">
    <name type="scientific">Bremia lactucae</name>
    <name type="common">Lettuce downy mildew</name>
    <dbReference type="NCBI Taxonomy" id="4779"/>
    <lineage>
        <taxon>Eukaryota</taxon>
        <taxon>Sar</taxon>
        <taxon>Stramenopiles</taxon>
        <taxon>Oomycota</taxon>
        <taxon>Peronosporomycetes</taxon>
        <taxon>Peronosporales</taxon>
        <taxon>Peronosporaceae</taxon>
        <taxon>Bremia</taxon>
    </lineage>
</organism>
<sequence length="152" mass="17204">MEIYNTLVQELLAAAARMEDIEMELSDLQLALLEDHEEVEVYTDEIADCCDRIGAIDDFVSEIDAGHVPAIADLASVVSNMAEEREDEEAMLQRLGEVRACHEQQIQHMTSKLTTLQEERLLLQKKSAHVWCALHRTGVLKLRLVEPHVKVV</sequence>
<evidence type="ECO:0000313" key="2">
    <source>
        <dbReference type="Proteomes" id="UP000294530"/>
    </source>
</evidence>
<gene>
    <name evidence="1" type="ORF">CCR75_009622</name>
</gene>
<protein>
    <submittedName>
        <fullName evidence="1">Uncharacterized protein</fullName>
    </submittedName>
</protein>
<dbReference type="EMBL" id="SHOA02000001">
    <property type="protein sequence ID" value="TDH66646.1"/>
    <property type="molecule type" value="Genomic_DNA"/>
</dbReference>
<reference evidence="1 2" key="1">
    <citation type="journal article" date="2021" name="Genome Biol.">
        <title>AFLAP: assembly-free linkage analysis pipeline using k-mers from genome sequencing data.</title>
        <authorList>
            <person name="Fletcher K."/>
            <person name="Zhang L."/>
            <person name="Gil J."/>
            <person name="Han R."/>
            <person name="Cavanaugh K."/>
            <person name="Michelmore R."/>
        </authorList>
    </citation>
    <scope>NUCLEOTIDE SEQUENCE [LARGE SCALE GENOMIC DNA]</scope>
    <source>
        <strain evidence="1 2">SF5</strain>
    </source>
</reference>